<dbReference type="RefSeq" id="WP_142899810.1">
    <property type="nucleotide sequence ID" value="NZ_ML660069.1"/>
</dbReference>
<comment type="caution">
    <text evidence="2">The sequence shown here is derived from an EMBL/GenBank/DDBJ whole genome shotgun (WGS) entry which is preliminary data.</text>
</comment>
<protein>
    <submittedName>
        <fullName evidence="2">YHS domain protein</fullName>
    </submittedName>
</protein>
<evidence type="ECO:0000313" key="3">
    <source>
        <dbReference type="Proteomes" id="UP000315252"/>
    </source>
</evidence>
<dbReference type="OrthoDB" id="344729at2"/>
<sequence>MIKKLVTAFAAAITLALASLPATAGNQLAVAIGGYDTVSYHQGGPVPGEARINHFWNGAIWYFSSTENRDSFAADPERYAPAYDGYCSWAASQNYKAPGDPNVWQIVDGTLYVQVHPRAQELWQADIPAHIVAGDENWPRIHPF</sequence>
<dbReference type="EMBL" id="VHSH01000018">
    <property type="protein sequence ID" value="TQV70259.1"/>
    <property type="molecule type" value="Genomic_DNA"/>
</dbReference>
<feature type="signal peptide" evidence="1">
    <location>
        <begin position="1"/>
        <end position="24"/>
    </location>
</feature>
<dbReference type="AlphaFoldDB" id="A0A545SZB3"/>
<reference evidence="2 3" key="1">
    <citation type="submission" date="2019-06" db="EMBL/GenBank/DDBJ databases">
        <title>Whole genome sequence for Rhodospirillaceae sp. R148.</title>
        <authorList>
            <person name="Wang G."/>
        </authorList>
    </citation>
    <scope>NUCLEOTIDE SEQUENCE [LARGE SCALE GENOMIC DNA]</scope>
    <source>
        <strain evidence="2 3">R148</strain>
    </source>
</reference>
<keyword evidence="1" id="KW-0732">Signal</keyword>
<accession>A0A545SZB3</accession>
<proteinExistence type="predicted"/>
<dbReference type="Proteomes" id="UP000315252">
    <property type="component" value="Unassembled WGS sequence"/>
</dbReference>
<name>A0A545SZB3_9PROT</name>
<evidence type="ECO:0000256" key="1">
    <source>
        <dbReference type="SAM" id="SignalP"/>
    </source>
</evidence>
<gene>
    <name evidence="2" type="ORF">FKG95_28185</name>
</gene>
<keyword evidence="3" id="KW-1185">Reference proteome</keyword>
<evidence type="ECO:0000313" key="2">
    <source>
        <dbReference type="EMBL" id="TQV70259.1"/>
    </source>
</evidence>
<organism evidence="2 3">
    <name type="scientific">Denitrobaculum tricleocarpae</name>
    <dbReference type="NCBI Taxonomy" id="2591009"/>
    <lineage>
        <taxon>Bacteria</taxon>
        <taxon>Pseudomonadati</taxon>
        <taxon>Pseudomonadota</taxon>
        <taxon>Alphaproteobacteria</taxon>
        <taxon>Rhodospirillales</taxon>
        <taxon>Rhodospirillaceae</taxon>
        <taxon>Denitrobaculum</taxon>
    </lineage>
</organism>
<dbReference type="NCBIfam" id="NF041384">
    <property type="entry name" value="YHS_seleno_dom"/>
    <property type="match status" value="1"/>
</dbReference>
<feature type="chain" id="PRO_5022077677" evidence="1">
    <location>
        <begin position="25"/>
        <end position="144"/>
    </location>
</feature>